<dbReference type="InterPro" id="IPR026983">
    <property type="entry name" value="DHC"/>
</dbReference>
<dbReference type="InterPro" id="IPR024317">
    <property type="entry name" value="Dynein_heavy_chain_D4_dom"/>
</dbReference>
<dbReference type="GO" id="GO:0030317">
    <property type="term" value="P:flagellated sperm motility"/>
    <property type="evidence" value="ECO:0007669"/>
    <property type="project" value="TreeGrafter"/>
</dbReference>
<evidence type="ECO:0000313" key="5">
    <source>
        <dbReference type="Proteomes" id="UP001228049"/>
    </source>
</evidence>
<organism evidence="4 5">
    <name type="scientific">Dissostichus eleginoides</name>
    <name type="common">Patagonian toothfish</name>
    <name type="synonym">Dissostichus amissus</name>
    <dbReference type="NCBI Taxonomy" id="100907"/>
    <lineage>
        <taxon>Eukaryota</taxon>
        <taxon>Metazoa</taxon>
        <taxon>Chordata</taxon>
        <taxon>Craniata</taxon>
        <taxon>Vertebrata</taxon>
        <taxon>Euteleostomi</taxon>
        <taxon>Actinopterygii</taxon>
        <taxon>Neopterygii</taxon>
        <taxon>Teleostei</taxon>
        <taxon>Neoteleostei</taxon>
        <taxon>Acanthomorphata</taxon>
        <taxon>Eupercaria</taxon>
        <taxon>Perciformes</taxon>
        <taxon>Notothenioidei</taxon>
        <taxon>Nototheniidae</taxon>
        <taxon>Dissostichus</taxon>
    </lineage>
</organism>
<dbReference type="InterPro" id="IPR027417">
    <property type="entry name" value="P-loop_NTPase"/>
</dbReference>
<dbReference type="GO" id="GO:0045505">
    <property type="term" value="F:dynein intermediate chain binding"/>
    <property type="evidence" value="ECO:0007669"/>
    <property type="project" value="InterPro"/>
</dbReference>
<reference evidence="4" key="1">
    <citation type="submission" date="2023-04" db="EMBL/GenBank/DDBJ databases">
        <title>Chromosome-level genome of Chaenocephalus aceratus.</title>
        <authorList>
            <person name="Park H."/>
        </authorList>
    </citation>
    <scope>NUCLEOTIDE SEQUENCE</scope>
    <source>
        <strain evidence="4">DE</strain>
        <tissue evidence="4">Muscle</tissue>
    </source>
</reference>
<evidence type="ECO:0000256" key="2">
    <source>
        <dbReference type="SAM" id="SignalP"/>
    </source>
</evidence>
<comment type="caution">
    <text evidence="4">The sequence shown here is derived from an EMBL/GenBank/DDBJ whole genome shotgun (WGS) entry which is preliminary data.</text>
</comment>
<protein>
    <submittedName>
        <fullName evidence="4">Dynein heavy chain domain containing protein 1</fullName>
    </submittedName>
</protein>
<evidence type="ECO:0000256" key="1">
    <source>
        <dbReference type="ARBA" id="ARBA00008887"/>
    </source>
</evidence>
<accession>A0AAD9F2R8</accession>
<keyword evidence="5" id="KW-1185">Reference proteome</keyword>
<dbReference type="PANTHER" id="PTHR10676:SF359">
    <property type="entry name" value="DYNEIN HEAVY CHAIN DOMAIN-CONTAINING PROTEIN 1"/>
    <property type="match status" value="1"/>
</dbReference>
<dbReference type="AlphaFoldDB" id="A0AAD9F2R8"/>
<dbReference type="PANTHER" id="PTHR10676">
    <property type="entry name" value="DYNEIN HEAVY CHAIN FAMILY PROTEIN"/>
    <property type="match status" value="1"/>
</dbReference>
<gene>
    <name evidence="4" type="ORF">KUDE01_029863</name>
</gene>
<dbReference type="Proteomes" id="UP001228049">
    <property type="component" value="Unassembled WGS sequence"/>
</dbReference>
<dbReference type="EMBL" id="JASDAP010000020">
    <property type="protein sequence ID" value="KAK1886146.1"/>
    <property type="molecule type" value="Genomic_DNA"/>
</dbReference>
<feature type="signal peptide" evidence="2">
    <location>
        <begin position="1"/>
        <end position="24"/>
    </location>
</feature>
<dbReference type="GO" id="GO:0051959">
    <property type="term" value="F:dynein light intermediate chain binding"/>
    <property type="evidence" value="ECO:0007669"/>
    <property type="project" value="InterPro"/>
</dbReference>
<name>A0AAD9F2R8_DISEL</name>
<dbReference type="Pfam" id="PF12780">
    <property type="entry name" value="AAA_8"/>
    <property type="match status" value="1"/>
</dbReference>
<comment type="similarity">
    <text evidence="1">Belongs to the dynein heavy chain family.</text>
</comment>
<proteinExistence type="inferred from homology"/>
<feature type="chain" id="PRO_5042175171" evidence="2">
    <location>
        <begin position="25"/>
        <end position="192"/>
    </location>
</feature>
<keyword evidence="2" id="KW-0732">Signal</keyword>
<dbReference type="GO" id="GO:0008569">
    <property type="term" value="F:minus-end-directed microtubule motor activity"/>
    <property type="evidence" value="ECO:0007669"/>
    <property type="project" value="TreeGrafter"/>
</dbReference>
<dbReference type="GO" id="GO:0036126">
    <property type="term" value="C:sperm flagellum"/>
    <property type="evidence" value="ECO:0007669"/>
    <property type="project" value="TreeGrafter"/>
</dbReference>
<sequence>MVHRQRVGQLLHILRALLIPGGHGLLMASNKGTGRKTTVRLAAFITGYLLMEVHPGNEDELHEILKEAGNKTRVDGVRVIILVHEGVSQPIRGELLAAMAHQTQAGLYTEDLRNVVSRATDVRKSRRYRMDYWMSEKYLSQIHRNVHVFLLLPFTITDSSEVPANIGDRGLTVNTFFIYVLQHLSLNQSTCN</sequence>
<evidence type="ECO:0000259" key="3">
    <source>
        <dbReference type="Pfam" id="PF12780"/>
    </source>
</evidence>
<evidence type="ECO:0000313" key="4">
    <source>
        <dbReference type="EMBL" id="KAK1886146.1"/>
    </source>
</evidence>
<dbReference type="GO" id="GO:0036156">
    <property type="term" value="C:inner dynein arm"/>
    <property type="evidence" value="ECO:0007669"/>
    <property type="project" value="TreeGrafter"/>
</dbReference>
<feature type="domain" description="Dynein heavy chain AAA module D4" evidence="3">
    <location>
        <begin position="4"/>
        <end position="150"/>
    </location>
</feature>
<dbReference type="Gene3D" id="3.40.50.300">
    <property type="entry name" value="P-loop containing nucleotide triphosphate hydrolases"/>
    <property type="match status" value="1"/>
</dbReference>